<sequence length="118" mass="13065">MSSGVVVNFKKSCGLWCGSWKHRTDSPLGISWKSESLTVLGCTITTRNTVASLETIVLRGSATPSPAYPARGRAGHWTRGRTLRPRRSRDTVKLIFTYKDKNVLADLKPYGIENGTLR</sequence>
<dbReference type="EMBL" id="CP092869">
    <property type="protein sequence ID" value="UYV70212.1"/>
    <property type="molecule type" value="Genomic_DNA"/>
</dbReference>
<keyword evidence="2" id="KW-1185">Reference proteome</keyword>
<organism evidence="1 2">
    <name type="scientific">Cordylochernes scorpioides</name>
    <dbReference type="NCBI Taxonomy" id="51811"/>
    <lineage>
        <taxon>Eukaryota</taxon>
        <taxon>Metazoa</taxon>
        <taxon>Ecdysozoa</taxon>
        <taxon>Arthropoda</taxon>
        <taxon>Chelicerata</taxon>
        <taxon>Arachnida</taxon>
        <taxon>Pseudoscorpiones</taxon>
        <taxon>Cheliferoidea</taxon>
        <taxon>Chernetidae</taxon>
        <taxon>Cordylochernes</taxon>
    </lineage>
</organism>
<protein>
    <submittedName>
        <fullName evidence="1">Uncharacterized protein</fullName>
    </submittedName>
</protein>
<evidence type="ECO:0000313" key="2">
    <source>
        <dbReference type="Proteomes" id="UP001235939"/>
    </source>
</evidence>
<accession>A0ABY6KMX3</accession>
<dbReference type="Proteomes" id="UP001235939">
    <property type="component" value="Chromosome 07"/>
</dbReference>
<reference evidence="1 2" key="1">
    <citation type="submission" date="2022-01" db="EMBL/GenBank/DDBJ databases">
        <title>A chromosomal length assembly of Cordylochernes scorpioides.</title>
        <authorList>
            <person name="Zeh D."/>
            <person name="Zeh J."/>
        </authorList>
    </citation>
    <scope>NUCLEOTIDE SEQUENCE [LARGE SCALE GENOMIC DNA]</scope>
    <source>
        <strain evidence="1">IN4F17</strain>
        <tissue evidence="1">Whole Body</tissue>
    </source>
</reference>
<name>A0ABY6KMX3_9ARAC</name>
<evidence type="ECO:0000313" key="1">
    <source>
        <dbReference type="EMBL" id="UYV70212.1"/>
    </source>
</evidence>
<proteinExistence type="predicted"/>
<gene>
    <name evidence="1" type="ORF">LAZ67_7002211</name>
</gene>